<accession>A0A1L3GFN2</accession>
<sequence length="1337" mass="133999">MQNLTRKGAAVLAACGFLAGLLATAGPAARAADIDREFLGLHDGQQVYGFDATSETSPFVNGDNYSIMAAGDVTGSYTNVRYSVFGLYADAAVDLQNSGLIQLTAVGGVPANDFSAYGEMSAFAIVTDAAVDNRGDLTVDASGATINNTGTHAYSRLYAYGIEALGTVTNEGAVTVTATGGTAAATTYAYAGSWAYGIESNTGISNSGDIDASASGGTASASGSDYATVIANAVAEGLRSESSEAIIANSGDVTITASGGDATVAGDFLYNSASATAYAAGVLSESATGLLSNSGDVTVTASGGNAVSRRAYSTVVARALGLDSDGPVDNSGAVAVTAEGGSVTSVYNDGLANAEAYGIASGATVTNDGPVTVSATGGSVNGDDGYARGFAYGIDAADAVTNGAGGAITVSATGGTAEASDEASAYVEAYGIASDGVVTNNGGTVSVTAQGGSATAGTNRADSYAEAWGLVSQTSVNNSGTVSVTAQGGEASSDNGYAESYAQVWGLSSVGDVSNSGAISAAATGGTTQTASESEYGLSWTEAYGIYSDGAVLNSGDIAATATGGTADAYLDAYAEARACGIRALAGVDNSGAISVAAQGGTASSDISFADHEAEAYGISTEGDVRNSGAISVTSAAGSGISTTGYDTYGYAEASGIEAGGIVDNSGSLSVTATGGQLEEDGYGYVDAEAYGISAGNDVSNSGAISVAATGGSVTSGSDVGYAEAFAYGIDTAGSVVNSGAITTSAQGGTASGALSDADGDAYADAWGIRASDEIVNSGTIAVTATGGTATADSSEPYALAIGLQGGSVDNTGDITATATYGEGTGLDPFSTAFGEAHAGAAGILATGGDVINGGNITVQAMAPDDLDTAAVGILFAADGNLTQNGMIRAFGDRAYEVAVMSGTVTLLDSYHMTLDGDPTVGSLFVNDGATLDINGAALSVSALSGETLFNTEYQIFETEEGSGAVAGAFGAISAVNPSIAVLYHDQATEGSVDDTVSLAYGPAASPQLEAVGLLRQAFTLSSDLVGHRIVTTFLRHRADAGVPRLYAAAGTVAGDAGGIYATGVNSGFFFSPYYANVDKDASPVGYDADLVGFVTGLERHANGNLYGFHVGFGHAGLDFTGNGYSRNQEDQEVLSAGLHLMGSRNNWTWRGQLTGFYGWHDYDGLTGVGLEQRESADYDSCGLRTTLLAGRVFRHGAQLLLPEAGLEYLWLHRESFTTDADDDAWDMRSDAIDEHQLSALASLRWLTTLQAGDVEVTPSLAAGLRFLITDDEIDAHQSIAGSGPVTVRADQDEVTGTVSASLRLRKNQLASELAYGGEFGDETTMHSAWLRFSYLY</sequence>
<feature type="chain" id="PRO_5010195078" description="Autotransporter domain-containing protein" evidence="1">
    <location>
        <begin position="26"/>
        <end position="1337"/>
    </location>
</feature>
<keyword evidence="4" id="KW-1185">Reference proteome</keyword>
<feature type="signal peptide" evidence="1">
    <location>
        <begin position="1"/>
        <end position="25"/>
    </location>
</feature>
<name>A0A1L3GFN2_SYNAC</name>
<reference evidence="3 4" key="1">
    <citation type="journal article" date="2017" name="Genome Announc.">
        <title>Complete Genome Sequences of Two Acetylene-Fermenting Pelobacter acetylenicus Strains.</title>
        <authorList>
            <person name="Sutton J.M."/>
            <person name="Baesman S.M."/>
            <person name="Fierst J.L."/>
            <person name="Poret-Peterson A.T."/>
            <person name="Oremland R.S."/>
            <person name="Dunlap D.S."/>
            <person name="Akob D.M."/>
        </authorList>
    </citation>
    <scope>NUCLEOTIDE SEQUENCE [LARGE SCALE GENOMIC DNA]</scope>
    <source>
        <strain evidence="3 4">DSM 3247</strain>
    </source>
</reference>
<evidence type="ECO:0000256" key="1">
    <source>
        <dbReference type="SAM" id="SignalP"/>
    </source>
</evidence>
<dbReference type="InterPro" id="IPR005546">
    <property type="entry name" value="Autotransporte_beta"/>
</dbReference>
<keyword evidence="1" id="KW-0732">Signal</keyword>
<dbReference type="EMBL" id="CP015518">
    <property type="protein sequence ID" value="APG24645.1"/>
    <property type="molecule type" value="Genomic_DNA"/>
</dbReference>
<protein>
    <recommendedName>
        <fullName evidence="2">Autotransporter domain-containing protein</fullName>
    </recommendedName>
</protein>
<dbReference type="SUPFAM" id="SSF103515">
    <property type="entry name" value="Autotransporter"/>
    <property type="match status" value="1"/>
</dbReference>
<proteinExistence type="predicted"/>
<dbReference type="RefSeq" id="WP_072286487.1">
    <property type="nucleotide sequence ID" value="NZ_CP015455.1"/>
</dbReference>
<evidence type="ECO:0000259" key="2">
    <source>
        <dbReference type="PROSITE" id="PS51208"/>
    </source>
</evidence>
<feature type="domain" description="Autotransporter" evidence="2">
    <location>
        <begin position="1062"/>
        <end position="1337"/>
    </location>
</feature>
<dbReference type="PROSITE" id="PS51208">
    <property type="entry name" value="AUTOTRANSPORTER"/>
    <property type="match status" value="1"/>
</dbReference>
<dbReference type="KEGG" id="pace:A6070_14745"/>
<gene>
    <name evidence="3" type="ORF">A7E75_06100</name>
</gene>
<dbReference type="OrthoDB" id="5431911at2"/>
<evidence type="ECO:0000313" key="4">
    <source>
        <dbReference type="Proteomes" id="UP000182264"/>
    </source>
</evidence>
<dbReference type="Proteomes" id="UP000182264">
    <property type="component" value="Chromosome"/>
</dbReference>
<dbReference type="InterPro" id="IPR036709">
    <property type="entry name" value="Autotransporte_beta_dom_sf"/>
</dbReference>
<evidence type="ECO:0000313" key="3">
    <source>
        <dbReference type="EMBL" id="APG24645.1"/>
    </source>
</evidence>
<dbReference type="SMART" id="SM00869">
    <property type="entry name" value="Autotransporter"/>
    <property type="match status" value="1"/>
</dbReference>
<organism evidence="3 4">
    <name type="scientific">Syntrophotalea acetylenica</name>
    <name type="common">Pelobacter acetylenicus</name>
    <dbReference type="NCBI Taxonomy" id="29542"/>
    <lineage>
        <taxon>Bacteria</taxon>
        <taxon>Pseudomonadati</taxon>
        <taxon>Thermodesulfobacteriota</taxon>
        <taxon>Desulfuromonadia</taxon>
        <taxon>Desulfuromonadales</taxon>
        <taxon>Syntrophotaleaceae</taxon>
        <taxon>Syntrophotalea</taxon>
    </lineage>
</organism>